<feature type="transmembrane region" description="Helical" evidence="1">
    <location>
        <begin position="12"/>
        <end position="32"/>
    </location>
</feature>
<sequence>MTISLIDIYEFVTALAGTVFSVTLIVHIHLHGKGNFRETRRKRASGAYKARVAERRRLRRELAIEDFKASKEELDRKLCSRKPRRDAHPIKPMKMVRVLSSFSREMAREPSNSGQWRVREIEITEQMLAVSQPLPENPAICSGW</sequence>
<comment type="caution">
    <text evidence="2">The sequence shown here is derived from an EMBL/GenBank/DDBJ whole genome shotgun (WGS) entry which is preliminary data.</text>
</comment>
<name>A0ABR3A3A7_9AGAR</name>
<organism evidence="2 3">
    <name type="scientific">Marasmius tenuissimus</name>
    <dbReference type="NCBI Taxonomy" id="585030"/>
    <lineage>
        <taxon>Eukaryota</taxon>
        <taxon>Fungi</taxon>
        <taxon>Dikarya</taxon>
        <taxon>Basidiomycota</taxon>
        <taxon>Agaricomycotina</taxon>
        <taxon>Agaricomycetes</taxon>
        <taxon>Agaricomycetidae</taxon>
        <taxon>Agaricales</taxon>
        <taxon>Marasmiineae</taxon>
        <taxon>Marasmiaceae</taxon>
        <taxon>Marasmius</taxon>
    </lineage>
</organism>
<protein>
    <submittedName>
        <fullName evidence="2">Uncharacterized protein</fullName>
    </submittedName>
</protein>
<keyword evidence="1" id="KW-0472">Membrane</keyword>
<evidence type="ECO:0000313" key="3">
    <source>
        <dbReference type="Proteomes" id="UP001437256"/>
    </source>
</evidence>
<dbReference type="Proteomes" id="UP001437256">
    <property type="component" value="Unassembled WGS sequence"/>
</dbReference>
<evidence type="ECO:0000256" key="1">
    <source>
        <dbReference type="SAM" id="Phobius"/>
    </source>
</evidence>
<accession>A0ABR3A3A7</accession>
<reference evidence="2 3" key="1">
    <citation type="submission" date="2024-05" db="EMBL/GenBank/DDBJ databases">
        <title>A draft genome resource for the thread blight pathogen Marasmius tenuissimus strain MS-2.</title>
        <authorList>
            <person name="Yulfo-Soto G.E."/>
            <person name="Baruah I.K."/>
            <person name="Amoako-Attah I."/>
            <person name="Bukari Y."/>
            <person name="Meinhardt L.W."/>
            <person name="Bailey B.A."/>
            <person name="Cohen S.P."/>
        </authorList>
    </citation>
    <scope>NUCLEOTIDE SEQUENCE [LARGE SCALE GENOMIC DNA]</scope>
    <source>
        <strain evidence="2 3">MS-2</strain>
    </source>
</reference>
<keyword evidence="1" id="KW-1133">Transmembrane helix</keyword>
<keyword evidence="3" id="KW-1185">Reference proteome</keyword>
<gene>
    <name evidence="2" type="ORF">AAF712_004538</name>
</gene>
<proteinExistence type="predicted"/>
<dbReference type="EMBL" id="JBBXMP010000018">
    <property type="protein sequence ID" value="KAL0068460.1"/>
    <property type="molecule type" value="Genomic_DNA"/>
</dbReference>
<keyword evidence="1" id="KW-0812">Transmembrane</keyword>
<evidence type="ECO:0000313" key="2">
    <source>
        <dbReference type="EMBL" id="KAL0068460.1"/>
    </source>
</evidence>